<reference evidence="3 4" key="1">
    <citation type="submission" date="2020-08" db="EMBL/GenBank/DDBJ databases">
        <title>Sequencing the genomes of 1000 actinobacteria strains.</title>
        <authorList>
            <person name="Klenk H.-P."/>
        </authorList>
    </citation>
    <scope>NUCLEOTIDE SEQUENCE [LARGE SCALE GENOMIC DNA]</scope>
    <source>
        <strain evidence="3 4">DSM 45507</strain>
    </source>
</reference>
<organism evidence="3 4">
    <name type="scientific">Nonomuraea jabiensis</name>
    <dbReference type="NCBI Taxonomy" id="882448"/>
    <lineage>
        <taxon>Bacteria</taxon>
        <taxon>Bacillati</taxon>
        <taxon>Actinomycetota</taxon>
        <taxon>Actinomycetes</taxon>
        <taxon>Streptosporangiales</taxon>
        <taxon>Streptosporangiaceae</taxon>
        <taxon>Nonomuraea</taxon>
    </lineage>
</organism>
<name>A0A7W9GDK3_9ACTN</name>
<evidence type="ECO:0000313" key="4">
    <source>
        <dbReference type="Proteomes" id="UP000579153"/>
    </source>
</evidence>
<feature type="transmembrane region" description="Helical" evidence="2">
    <location>
        <begin position="49"/>
        <end position="70"/>
    </location>
</feature>
<comment type="caution">
    <text evidence="3">The sequence shown here is derived from an EMBL/GenBank/DDBJ whole genome shotgun (WGS) entry which is preliminary data.</text>
</comment>
<dbReference type="AlphaFoldDB" id="A0A7W9GDK3"/>
<feature type="compositionally biased region" description="Polar residues" evidence="1">
    <location>
        <begin position="169"/>
        <end position="179"/>
    </location>
</feature>
<evidence type="ECO:0000256" key="2">
    <source>
        <dbReference type="SAM" id="Phobius"/>
    </source>
</evidence>
<feature type="compositionally biased region" description="Low complexity" evidence="1">
    <location>
        <begin position="94"/>
        <end position="146"/>
    </location>
</feature>
<keyword evidence="2" id="KW-0812">Transmembrane</keyword>
<dbReference type="EMBL" id="JACHMB010000001">
    <property type="protein sequence ID" value="MBB5781830.1"/>
    <property type="molecule type" value="Genomic_DNA"/>
</dbReference>
<keyword evidence="2" id="KW-0472">Membrane</keyword>
<evidence type="ECO:0000256" key="1">
    <source>
        <dbReference type="SAM" id="MobiDB-lite"/>
    </source>
</evidence>
<proteinExistence type="predicted"/>
<dbReference type="Proteomes" id="UP000579153">
    <property type="component" value="Unassembled WGS sequence"/>
</dbReference>
<feature type="compositionally biased region" description="Basic and acidic residues" evidence="1">
    <location>
        <begin position="201"/>
        <end position="216"/>
    </location>
</feature>
<protein>
    <submittedName>
        <fullName evidence="3">Uncharacterized protein</fullName>
    </submittedName>
</protein>
<evidence type="ECO:0000313" key="3">
    <source>
        <dbReference type="EMBL" id="MBB5781830.1"/>
    </source>
</evidence>
<keyword evidence="4" id="KW-1185">Reference proteome</keyword>
<accession>A0A7W9GDK3</accession>
<keyword evidence="2" id="KW-1133">Transmembrane helix</keyword>
<sequence length="231" mass="24213">MSRSIRFAVARPRLREDIHVVGQNASTVTTRPHQATTERRRTRGQAIRTATVLAGLLHLVAAALLVGIPASSPTFDEVPIPESNITSPPPAALSARPNATPTRATPAPRRIIASAIAPTSRPRPTSTARRTRTTPPAAAAAQATPPRHQPHTAATLPDIPKSSKPHSRPTATGTQQASLSAPPETSPSHTPPGQGGQPPGQEKKSAQLPADDRPSQELHTPPGQARKTTSP</sequence>
<gene>
    <name evidence="3" type="ORF">HD596_008586</name>
</gene>
<feature type="region of interest" description="Disordered" evidence="1">
    <location>
        <begin position="79"/>
        <end position="231"/>
    </location>
</feature>